<evidence type="ECO:0000313" key="5">
    <source>
        <dbReference type="EMBL" id="EKX40840.1"/>
    </source>
</evidence>
<dbReference type="Pfam" id="PF21773">
    <property type="entry name" value="ODAD1_CC"/>
    <property type="match status" value="2"/>
</dbReference>
<sequence length="494" mass="57322">MAEENMANELAMLQKSYKMMENDRARYAEESQNIIKRQRQAIEKVKKENERLKEQVEAESRSRSENSSVQNHLMRLQDSIETYKRKVEIEERRLEELEKQGKIMQVKVLETHVTSGGKDARKVEDMRTSKQIRILENRLDHALVRFNEALSVNKQLREEIDHLRRERVVFDSINSKLARELHEKKKEMALIIEQSNIAYEARDQAHSEMALLKAQADKEQSVFEVEWRELGKILERDRQLKQISPERQLDKVQSFEEAFQQIKAATGIDNIDELVQTFIDAEDQNFSLFNYVNELNNEIEKLEEHIADIKTDIEKYRGQGGQNDRQRKKLLKDLEDRLASTEAKAEQYEAKSIKASKTITQLEQGIQSIFLKLGCDKSSLSEMMGTEGVSETNMMQYLGIIEHRANQLLQIFCKRETSGGGGDEGRTSTLVREGGRRKGEGGQGGRATERRRRREEGRARERRKRKGVADQDLRFVVFQLFEGGRVNGAQDFSP</sequence>
<reference evidence="5 7" key="1">
    <citation type="journal article" date="2012" name="Nature">
        <title>Algal genomes reveal evolutionary mosaicism and the fate of nucleomorphs.</title>
        <authorList>
            <consortium name="DOE Joint Genome Institute"/>
            <person name="Curtis B.A."/>
            <person name="Tanifuji G."/>
            <person name="Burki F."/>
            <person name="Gruber A."/>
            <person name="Irimia M."/>
            <person name="Maruyama S."/>
            <person name="Arias M.C."/>
            <person name="Ball S.G."/>
            <person name="Gile G.H."/>
            <person name="Hirakawa Y."/>
            <person name="Hopkins J.F."/>
            <person name="Kuo A."/>
            <person name="Rensing S.A."/>
            <person name="Schmutz J."/>
            <person name="Symeonidi A."/>
            <person name="Elias M."/>
            <person name="Eveleigh R.J."/>
            <person name="Herman E.K."/>
            <person name="Klute M.J."/>
            <person name="Nakayama T."/>
            <person name="Obornik M."/>
            <person name="Reyes-Prieto A."/>
            <person name="Armbrust E.V."/>
            <person name="Aves S.J."/>
            <person name="Beiko R.G."/>
            <person name="Coutinho P."/>
            <person name="Dacks J.B."/>
            <person name="Durnford D.G."/>
            <person name="Fast N.M."/>
            <person name="Green B.R."/>
            <person name="Grisdale C.J."/>
            <person name="Hempel F."/>
            <person name="Henrissat B."/>
            <person name="Hoppner M.P."/>
            <person name="Ishida K."/>
            <person name="Kim E."/>
            <person name="Koreny L."/>
            <person name="Kroth P.G."/>
            <person name="Liu Y."/>
            <person name="Malik S.B."/>
            <person name="Maier U.G."/>
            <person name="McRose D."/>
            <person name="Mock T."/>
            <person name="Neilson J.A."/>
            <person name="Onodera N.T."/>
            <person name="Poole A.M."/>
            <person name="Pritham E.J."/>
            <person name="Richards T.A."/>
            <person name="Rocap G."/>
            <person name="Roy S.W."/>
            <person name="Sarai C."/>
            <person name="Schaack S."/>
            <person name="Shirato S."/>
            <person name="Slamovits C.H."/>
            <person name="Spencer D.F."/>
            <person name="Suzuki S."/>
            <person name="Worden A.Z."/>
            <person name="Zauner S."/>
            <person name="Barry K."/>
            <person name="Bell C."/>
            <person name="Bharti A.K."/>
            <person name="Crow J.A."/>
            <person name="Grimwood J."/>
            <person name="Kramer R."/>
            <person name="Lindquist E."/>
            <person name="Lucas S."/>
            <person name="Salamov A."/>
            <person name="McFadden G.I."/>
            <person name="Lane C.E."/>
            <person name="Keeling P.J."/>
            <person name="Gray M.W."/>
            <person name="Grigoriev I.V."/>
            <person name="Archibald J.M."/>
        </authorList>
    </citation>
    <scope>NUCLEOTIDE SEQUENCE</scope>
    <source>
        <strain evidence="5 7">CCMP2712</strain>
    </source>
</reference>
<feature type="compositionally biased region" description="Basic and acidic residues" evidence="3">
    <location>
        <begin position="47"/>
        <end position="64"/>
    </location>
</feature>
<dbReference type="PANTHER" id="PTHR21694">
    <property type="entry name" value="COILED-COIL DOMAIN-CONTAINING PROTEIN 63"/>
    <property type="match status" value="1"/>
</dbReference>
<evidence type="ECO:0000256" key="2">
    <source>
        <dbReference type="SAM" id="Coils"/>
    </source>
</evidence>
<feature type="region of interest" description="Disordered" evidence="3">
    <location>
        <begin position="416"/>
        <end position="467"/>
    </location>
</feature>
<dbReference type="eggNOG" id="ENOG502QSIU">
    <property type="taxonomic scope" value="Eukaryota"/>
</dbReference>
<reference evidence="6" key="3">
    <citation type="submission" date="2015-06" db="UniProtKB">
        <authorList>
            <consortium name="EnsemblProtists"/>
        </authorList>
    </citation>
    <scope>IDENTIFICATION</scope>
</reference>
<dbReference type="RefSeq" id="XP_005827820.1">
    <property type="nucleotide sequence ID" value="XM_005827763.1"/>
</dbReference>
<dbReference type="PaxDb" id="55529-EKX40840"/>
<name>L1IYE6_GUITC</name>
<dbReference type="EnsemblProtists" id="EKX40840">
    <property type="protein sequence ID" value="EKX40840"/>
    <property type="gene ID" value="GUITHDRAFT_158279"/>
</dbReference>
<dbReference type="KEGG" id="gtt:GUITHDRAFT_158279"/>
<evidence type="ECO:0000259" key="4">
    <source>
        <dbReference type="Pfam" id="PF21773"/>
    </source>
</evidence>
<keyword evidence="1 2" id="KW-0175">Coiled coil</keyword>
<dbReference type="EMBL" id="JH993028">
    <property type="protein sequence ID" value="EKX40840.1"/>
    <property type="molecule type" value="Genomic_DNA"/>
</dbReference>
<dbReference type="HOGENOM" id="CLU_027546_3_1_1"/>
<proteinExistence type="predicted"/>
<evidence type="ECO:0000256" key="3">
    <source>
        <dbReference type="SAM" id="MobiDB-lite"/>
    </source>
</evidence>
<dbReference type="GeneID" id="17297434"/>
<feature type="coiled-coil region" evidence="2">
    <location>
        <begin position="292"/>
        <end position="351"/>
    </location>
</feature>
<gene>
    <name evidence="5" type="ORF">GUITHDRAFT_158279</name>
</gene>
<evidence type="ECO:0000313" key="7">
    <source>
        <dbReference type="Proteomes" id="UP000011087"/>
    </source>
</evidence>
<dbReference type="STRING" id="905079.L1IYE6"/>
<accession>L1IYE6</accession>
<dbReference type="PANTHER" id="PTHR21694:SF18">
    <property type="entry name" value="COILED-COIL DOMAIN-CONTAINING PROTEIN 63"/>
    <property type="match status" value="1"/>
</dbReference>
<feature type="domain" description="ODAD1 central coiled coil region" evidence="4">
    <location>
        <begin position="130"/>
        <end position="242"/>
    </location>
</feature>
<reference evidence="7" key="2">
    <citation type="submission" date="2012-11" db="EMBL/GenBank/DDBJ databases">
        <authorList>
            <person name="Kuo A."/>
            <person name="Curtis B.A."/>
            <person name="Tanifuji G."/>
            <person name="Burki F."/>
            <person name="Gruber A."/>
            <person name="Irimia M."/>
            <person name="Maruyama S."/>
            <person name="Arias M.C."/>
            <person name="Ball S.G."/>
            <person name="Gile G.H."/>
            <person name="Hirakawa Y."/>
            <person name="Hopkins J.F."/>
            <person name="Rensing S.A."/>
            <person name="Schmutz J."/>
            <person name="Symeonidi A."/>
            <person name="Elias M."/>
            <person name="Eveleigh R.J."/>
            <person name="Herman E.K."/>
            <person name="Klute M.J."/>
            <person name="Nakayama T."/>
            <person name="Obornik M."/>
            <person name="Reyes-Prieto A."/>
            <person name="Armbrust E.V."/>
            <person name="Aves S.J."/>
            <person name="Beiko R.G."/>
            <person name="Coutinho P."/>
            <person name="Dacks J.B."/>
            <person name="Durnford D.G."/>
            <person name="Fast N.M."/>
            <person name="Green B.R."/>
            <person name="Grisdale C."/>
            <person name="Hempe F."/>
            <person name="Henrissat B."/>
            <person name="Hoppner M.P."/>
            <person name="Ishida K.-I."/>
            <person name="Kim E."/>
            <person name="Koreny L."/>
            <person name="Kroth P.G."/>
            <person name="Liu Y."/>
            <person name="Malik S.-B."/>
            <person name="Maier U.G."/>
            <person name="McRose D."/>
            <person name="Mock T."/>
            <person name="Neilson J.A."/>
            <person name="Onodera N.T."/>
            <person name="Poole A.M."/>
            <person name="Pritham E.J."/>
            <person name="Richards T.A."/>
            <person name="Rocap G."/>
            <person name="Roy S.W."/>
            <person name="Sarai C."/>
            <person name="Schaack S."/>
            <person name="Shirato S."/>
            <person name="Slamovits C.H."/>
            <person name="Spencer D.F."/>
            <person name="Suzuki S."/>
            <person name="Worden A.Z."/>
            <person name="Zauner S."/>
            <person name="Barry K."/>
            <person name="Bell C."/>
            <person name="Bharti A.K."/>
            <person name="Crow J.A."/>
            <person name="Grimwood J."/>
            <person name="Kramer R."/>
            <person name="Lindquist E."/>
            <person name="Lucas S."/>
            <person name="Salamov A."/>
            <person name="McFadden G.I."/>
            <person name="Lane C.E."/>
            <person name="Keeling P.J."/>
            <person name="Gray M.W."/>
            <person name="Grigoriev I.V."/>
            <person name="Archibald J.M."/>
        </authorList>
    </citation>
    <scope>NUCLEOTIDE SEQUENCE</scope>
    <source>
        <strain evidence="7">CCMP2712</strain>
    </source>
</reference>
<keyword evidence="7" id="KW-1185">Reference proteome</keyword>
<feature type="coiled-coil region" evidence="2">
    <location>
        <begin position="146"/>
        <end position="194"/>
    </location>
</feature>
<dbReference type="OMA" id="IRMEECM"/>
<dbReference type="Proteomes" id="UP000011087">
    <property type="component" value="Unassembled WGS sequence"/>
</dbReference>
<evidence type="ECO:0000256" key="1">
    <source>
        <dbReference type="ARBA" id="ARBA00023054"/>
    </source>
</evidence>
<feature type="domain" description="ODAD1 central coiled coil region" evidence="4">
    <location>
        <begin position="246"/>
        <end position="385"/>
    </location>
</feature>
<organism evidence="5">
    <name type="scientific">Guillardia theta (strain CCMP2712)</name>
    <name type="common">Cryptophyte</name>
    <dbReference type="NCBI Taxonomy" id="905079"/>
    <lineage>
        <taxon>Eukaryota</taxon>
        <taxon>Cryptophyceae</taxon>
        <taxon>Pyrenomonadales</taxon>
        <taxon>Geminigeraceae</taxon>
        <taxon>Guillardia</taxon>
    </lineage>
</organism>
<dbReference type="AlphaFoldDB" id="L1IYE6"/>
<dbReference type="OrthoDB" id="6766775at2759"/>
<dbReference type="InterPro" id="IPR051876">
    <property type="entry name" value="ODA-DC/CCD"/>
</dbReference>
<protein>
    <recommendedName>
        <fullName evidence="4">ODAD1 central coiled coil region domain-containing protein</fullName>
    </recommendedName>
</protein>
<evidence type="ECO:0000313" key="6">
    <source>
        <dbReference type="EnsemblProtists" id="EKX40840"/>
    </source>
</evidence>
<dbReference type="InterPro" id="IPR049258">
    <property type="entry name" value="ODAD1_CC"/>
</dbReference>
<feature type="region of interest" description="Disordered" evidence="3">
    <location>
        <begin position="47"/>
        <end position="71"/>
    </location>
</feature>